<name>A0A1H9X464_9MICO</name>
<sequence>MAFEFVRGYVQLASGLGELTRARATEAAQGLLSLPAAGEVSKRALQVSEIADQLLEAARANRESLVALIRSEVESALGRADVVQLADFDRARTALAALTREVEDLRDTLLAEASRSPLGRALPGVRPAEEAVTAAGAALTPAVRETVREAVEERQPQAARATAKKATARKTAARKTTAKKAAAKKSTAKKATAKKATATKAATSSTAKKTSARKASATKASASKSTAKRSAAKKSTASKATAKKSTATQSTSTGNGNG</sequence>
<dbReference type="AlphaFoldDB" id="A0A1H9X464"/>
<feature type="compositionally biased region" description="Low complexity" evidence="2">
    <location>
        <begin position="233"/>
        <end position="258"/>
    </location>
</feature>
<feature type="coiled-coil region" evidence="1">
    <location>
        <begin position="88"/>
        <end position="115"/>
    </location>
</feature>
<dbReference type="EMBL" id="FOHB01000006">
    <property type="protein sequence ID" value="SES40986.1"/>
    <property type="molecule type" value="Genomic_DNA"/>
</dbReference>
<organism evidence="3 4">
    <name type="scientific">Pedococcus cremeus</name>
    <dbReference type="NCBI Taxonomy" id="587636"/>
    <lineage>
        <taxon>Bacteria</taxon>
        <taxon>Bacillati</taxon>
        <taxon>Actinomycetota</taxon>
        <taxon>Actinomycetes</taxon>
        <taxon>Micrococcales</taxon>
        <taxon>Intrasporangiaceae</taxon>
        <taxon>Pedococcus</taxon>
    </lineage>
</organism>
<dbReference type="STRING" id="587636.SAMN05216199_3436"/>
<keyword evidence="1" id="KW-0175">Coiled coil</keyword>
<feature type="compositionally biased region" description="Basic residues" evidence="2">
    <location>
        <begin position="162"/>
        <end position="193"/>
    </location>
</feature>
<evidence type="ECO:0000313" key="3">
    <source>
        <dbReference type="EMBL" id="SES40986.1"/>
    </source>
</evidence>
<dbReference type="RefSeq" id="WP_091760913.1">
    <property type="nucleotide sequence ID" value="NZ_FOHB01000006.1"/>
</dbReference>
<evidence type="ECO:0000313" key="4">
    <source>
        <dbReference type="Proteomes" id="UP000199019"/>
    </source>
</evidence>
<dbReference type="Proteomes" id="UP000199019">
    <property type="component" value="Unassembled WGS sequence"/>
</dbReference>
<keyword evidence="4" id="KW-1185">Reference proteome</keyword>
<accession>A0A1H9X464</accession>
<reference evidence="4" key="1">
    <citation type="submission" date="2016-10" db="EMBL/GenBank/DDBJ databases">
        <authorList>
            <person name="Varghese N."/>
            <person name="Submissions S."/>
        </authorList>
    </citation>
    <scope>NUCLEOTIDE SEQUENCE [LARGE SCALE GENOMIC DNA]</scope>
    <source>
        <strain evidence="4">CGMCC 1.6963</strain>
    </source>
</reference>
<proteinExistence type="predicted"/>
<feature type="region of interest" description="Disordered" evidence="2">
    <location>
        <begin position="149"/>
        <end position="258"/>
    </location>
</feature>
<evidence type="ECO:0000256" key="1">
    <source>
        <dbReference type="SAM" id="Coils"/>
    </source>
</evidence>
<evidence type="ECO:0000256" key="2">
    <source>
        <dbReference type="SAM" id="MobiDB-lite"/>
    </source>
</evidence>
<gene>
    <name evidence="3" type="ORF">SAMN05216199_3436</name>
</gene>
<protein>
    <submittedName>
        <fullName evidence="3">Uncharacterized protein</fullName>
    </submittedName>
</protein>
<feature type="compositionally biased region" description="Low complexity" evidence="2">
    <location>
        <begin position="194"/>
        <end position="225"/>
    </location>
</feature>